<dbReference type="GO" id="GO:0005886">
    <property type="term" value="C:plasma membrane"/>
    <property type="evidence" value="ECO:0007669"/>
    <property type="project" value="UniProtKB-SubCell"/>
</dbReference>
<dbReference type="InterPro" id="IPR003838">
    <property type="entry name" value="ABC3_permease_C"/>
</dbReference>
<feature type="transmembrane region" description="Helical" evidence="6">
    <location>
        <begin position="33"/>
        <end position="53"/>
    </location>
</feature>
<comment type="caution">
    <text evidence="8">The sequence shown here is derived from an EMBL/GenBank/DDBJ whole genome shotgun (WGS) entry which is preliminary data.</text>
</comment>
<keyword evidence="3 6" id="KW-0812">Transmembrane</keyword>
<name>A0A8G2BX60_9BACT</name>
<protein>
    <submittedName>
        <fullName evidence="8">Putative ABC transport system permease protein</fullName>
    </submittedName>
</protein>
<dbReference type="PANTHER" id="PTHR30572">
    <property type="entry name" value="MEMBRANE COMPONENT OF TRANSPORTER-RELATED"/>
    <property type="match status" value="1"/>
</dbReference>
<dbReference type="PANTHER" id="PTHR30572:SF18">
    <property type="entry name" value="ABC-TYPE MACROLIDE FAMILY EXPORT SYSTEM PERMEASE COMPONENT 2"/>
    <property type="match status" value="1"/>
</dbReference>
<dbReference type="Pfam" id="PF02687">
    <property type="entry name" value="FtsX"/>
    <property type="match status" value="1"/>
</dbReference>
<comment type="subcellular location">
    <subcellularLocation>
        <location evidence="1">Cell membrane</location>
        <topology evidence="1">Multi-pass membrane protein</topology>
    </subcellularLocation>
</comment>
<evidence type="ECO:0000256" key="1">
    <source>
        <dbReference type="ARBA" id="ARBA00004651"/>
    </source>
</evidence>
<dbReference type="Proteomes" id="UP000236725">
    <property type="component" value="Unassembled WGS sequence"/>
</dbReference>
<keyword evidence="9" id="KW-1185">Reference proteome</keyword>
<evidence type="ECO:0000313" key="8">
    <source>
        <dbReference type="EMBL" id="SEF99541.1"/>
    </source>
</evidence>
<keyword evidence="5 6" id="KW-0472">Membrane</keyword>
<evidence type="ECO:0000256" key="6">
    <source>
        <dbReference type="SAM" id="Phobius"/>
    </source>
</evidence>
<feature type="domain" description="ABC3 transporter permease C-terminal" evidence="7">
    <location>
        <begin position="8"/>
        <end position="97"/>
    </location>
</feature>
<proteinExistence type="predicted"/>
<evidence type="ECO:0000256" key="5">
    <source>
        <dbReference type="ARBA" id="ARBA00023136"/>
    </source>
</evidence>
<evidence type="ECO:0000256" key="3">
    <source>
        <dbReference type="ARBA" id="ARBA00022692"/>
    </source>
</evidence>
<evidence type="ECO:0000256" key="2">
    <source>
        <dbReference type="ARBA" id="ARBA00022475"/>
    </source>
</evidence>
<gene>
    <name evidence="8" type="ORF">SAMN05444001_11186</name>
</gene>
<evidence type="ECO:0000313" key="9">
    <source>
        <dbReference type="Proteomes" id="UP000236725"/>
    </source>
</evidence>
<sequence length="103" mass="11949">MFFENEYRQKEIGIRKVLGSGEMEILALFNKTYLTILIVCFAIACAIAHYFIAKWLENFSLQTPLYWWVFFVSGLFVVVITVTTVSWQSWKTATSNPLDAIVR</sequence>
<dbReference type="AlphaFoldDB" id="A0A8G2BX60"/>
<dbReference type="InterPro" id="IPR050250">
    <property type="entry name" value="Macrolide_Exporter_MacB"/>
</dbReference>
<dbReference type="EMBL" id="FNVS01000011">
    <property type="protein sequence ID" value="SEF99541.1"/>
    <property type="molecule type" value="Genomic_DNA"/>
</dbReference>
<evidence type="ECO:0000256" key="4">
    <source>
        <dbReference type="ARBA" id="ARBA00022989"/>
    </source>
</evidence>
<keyword evidence="4 6" id="KW-1133">Transmembrane helix</keyword>
<organism evidence="8 9">
    <name type="scientific">Parabacteroides chinchillae</name>
    <dbReference type="NCBI Taxonomy" id="871327"/>
    <lineage>
        <taxon>Bacteria</taxon>
        <taxon>Pseudomonadati</taxon>
        <taxon>Bacteroidota</taxon>
        <taxon>Bacteroidia</taxon>
        <taxon>Bacteroidales</taxon>
        <taxon>Tannerellaceae</taxon>
        <taxon>Parabacteroides</taxon>
    </lineage>
</organism>
<dbReference type="GO" id="GO:0022857">
    <property type="term" value="F:transmembrane transporter activity"/>
    <property type="evidence" value="ECO:0007669"/>
    <property type="project" value="TreeGrafter"/>
</dbReference>
<accession>A0A8G2BX60</accession>
<feature type="transmembrane region" description="Helical" evidence="6">
    <location>
        <begin position="65"/>
        <end position="87"/>
    </location>
</feature>
<reference evidence="8 9" key="1">
    <citation type="submission" date="2016-10" db="EMBL/GenBank/DDBJ databases">
        <authorList>
            <person name="Varghese N."/>
            <person name="Submissions S."/>
        </authorList>
    </citation>
    <scope>NUCLEOTIDE SEQUENCE [LARGE SCALE GENOMIC DNA]</scope>
    <source>
        <strain evidence="8 9">DSM 29073</strain>
    </source>
</reference>
<evidence type="ECO:0000259" key="7">
    <source>
        <dbReference type="Pfam" id="PF02687"/>
    </source>
</evidence>
<keyword evidence="2" id="KW-1003">Cell membrane</keyword>